<evidence type="ECO:0000313" key="2">
    <source>
        <dbReference type="EMBL" id="PPQ94740.1"/>
    </source>
</evidence>
<dbReference type="EMBL" id="NHYD01000262">
    <property type="protein sequence ID" value="PPQ94740.1"/>
    <property type="molecule type" value="Genomic_DNA"/>
</dbReference>
<accession>A0A409XVH0</accession>
<dbReference type="AlphaFoldDB" id="A0A409XVH0"/>
<evidence type="ECO:0000256" key="1">
    <source>
        <dbReference type="SAM" id="MobiDB-lite"/>
    </source>
</evidence>
<feature type="region of interest" description="Disordered" evidence="1">
    <location>
        <begin position="42"/>
        <end position="65"/>
    </location>
</feature>
<dbReference type="InParanoid" id="A0A409XVH0"/>
<reference evidence="2 3" key="1">
    <citation type="journal article" date="2018" name="Evol. Lett.">
        <title>Horizontal gene cluster transfer increased hallucinogenic mushroom diversity.</title>
        <authorList>
            <person name="Reynolds H.T."/>
            <person name="Vijayakumar V."/>
            <person name="Gluck-Thaler E."/>
            <person name="Korotkin H.B."/>
            <person name="Matheny P.B."/>
            <person name="Slot J.C."/>
        </authorList>
    </citation>
    <scope>NUCLEOTIDE SEQUENCE [LARGE SCALE GENOMIC DNA]</scope>
    <source>
        <strain evidence="2 3">2631</strain>
    </source>
</reference>
<protein>
    <submittedName>
        <fullName evidence="2">Uncharacterized protein</fullName>
    </submittedName>
</protein>
<dbReference type="Proteomes" id="UP000283269">
    <property type="component" value="Unassembled WGS sequence"/>
</dbReference>
<name>A0A409XVH0_PSICY</name>
<sequence length="65" mass="6981">MATVSPPIPRSDLVLLASPAPPTSLILEECDMRKNVAVKINGSPAPILDEEHVPDSEDDESDEDL</sequence>
<organism evidence="2 3">
    <name type="scientific">Psilocybe cyanescens</name>
    <dbReference type="NCBI Taxonomy" id="93625"/>
    <lineage>
        <taxon>Eukaryota</taxon>
        <taxon>Fungi</taxon>
        <taxon>Dikarya</taxon>
        <taxon>Basidiomycota</taxon>
        <taxon>Agaricomycotina</taxon>
        <taxon>Agaricomycetes</taxon>
        <taxon>Agaricomycetidae</taxon>
        <taxon>Agaricales</taxon>
        <taxon>Agaricineae</taxon>
        <taxon>Strophariaceae</taxon>
        <taxon>Psilocybe</taxon>
    </lineage>
</organism>
<feature type="compositionally biased region" description="Acidic residues" evidence="1">
    <location>
        <begin position="56"/>
        <end position="65"/>
    </location>
</feature>
<proteinExistence type="predicted"/>
<evidence type="ECO:0000313" key="3">
    <source>
        <dbReference type="Proteomes" id="UP000283269"/>
    </source>
</evidence>
<keyword evidence="3" id="KW-1185">Reference proteome</keyword>
<gene>
    <name evidence="2" type="ORF">CVT25_007705</name>
</gene>
<comment type="caution">
    <text evidence="2">The sequence shown here is derived from an EMBL/GenBank/DDBJ whole genome shotgun (WGS) entry which is preliminary data.</text>
</comment>